<dbReference type="Proteomes" id="UP001211522">
    <property type="component" value="Unassembled WGS sequence"/>
</dbReference>
<evidence type="ECO:0000313" key="2">
    <source>
        <dbReference type="EMBL" id="MDB9137371.1"/>
    </source>
</evidence>
<sequence length="66" mass="7740">MLSQNYDIAGYQNKDSRERREHEPFRIQISQNLHLQKCININPLMETMKKQSGIYGYLSFSICGCV</sequence>
<comment type="caution">
    <text evidence="2">The sequence shown here is derived from an EMBL/GenBank/DDBJ whole genome shotgun (WGS) entry which is preliminary data.</text>
</comment>
<proteinExistence type="predicted"/>
<feature type="non-terminal residue" evidence="2">
    <location>
        <position position="66"/>
    </location>
</feature>
<reference evidence="2" key="1">
    <citation type="submission" date="2023-01" db="EMBL/GenBank/DDBJ databases">
        <title>Human gut microbiome strain richness.</title>
        <authorList>
            <person name="Chen-Liaw A."/>
        </authorList>
    </citation>
    <scope>NUCLEOTIDE SEQUENCE</scope>
    <source>
        <strain evidence="2">D35st1_E5_D35t1_190705</strain>
    </source>
</reference>
<dbReference type="RefSeq" id="WP_272060116.1">
    <property type="nucleotide sequence ID" value="NZ_JAQMPX010000017.1"/>
</dbReference>
<organism evidence="2 3">
    <name type="scientific">Parabacteroides distasonis</name>
    <dbReference type="NCBI Taxonomy" id="823"/>
    <lineage>
        <taxon>Bacteria</taxon>
        <taxon>Pseudomonadati</taxon>
        <taxon>Bacteroidota</taxon>
        <taxon>Bacteroidia</taxon>
        <taxon>Bacteroidales</taxon>
        <taxon>Tannerellaceae</taxon>
        <taxon>Parabacteroides</taxon>
    </lineage>
</organism>
<evidence type="ECO:0000256" key="1">
    <source>
        <dbReference type="SAM" id="MobiDB-lite"/>
    </source>
</evidence>
<gene>
    <name evidence="2" type="ORF">PN612_02470</name>
</gene>
<protein>
    <submittedName>
        <fullName evidence="2">Uncharacterized protein</fullName>
    </submittedName>
</protein>
<evidence type="ECO:0000313" key="3">
    <source>
        <dbReference type="Proteomes" id="UP001211522"/>
    </source>
</evidence>
<dbReference type="AlphaFoldDB" id="A0AAW6F2A0"/>
<accession>A0AAW6F2A0</accession>
<name>A0AAW6F2A0_PARDI</name>
<dbReference type="EMBL" id="JAQMPX010000017">
    <property type="protein sequence ID" value="MDB9137371.1"/>
    <property type="molecule type" value="Genomic_DNA"/>
</dbReference>
<feature type="region of interest" description="Disordered" evidence="1">
    <location>
        <begin position="1"/>
        <end position="22"/>
    </location>
</feature>